<evidence type="ECO:0000313" key="6">
    <source>
        <dbReference type="RefSeq" id="XP_022318143.1"/>
    </source>
</evidence>
<evidence type="ECO:0000313" key="4">
    <source>
        <dbReference type="RefSeq" id="XP_022318141.1"/>
    </source>
</evidence>
<dbReference type="Gene3D" id="2.10.90.10">
    <property type="entry name" value="Cystine-knot cytokines"/>
    <property type="match status" value="1"/>
</dbReference>
<evidence type="ECO:0000313" key="8">
    <source>
        <dbReference type="RefSeq" id="XP_022318145.1"/>
    </source>
</evidence>
<dbReference type="InterPro" id="IPR052876">
    <property type="entry name" value="Insect_Hormone_Regulators"/>
</dbReference>
<dbReference type="RefSeq" id="XP_022318142.1">
    <property type="nucleotide sequence ID" value="XM_022462434.1"/>
</dbReference>
<dbReference type="SUPFAM" id="SSF57501">
    <property type="entry name" value="Cystine-knot cytokines"/>
    <property type="match status" value="1"/>
</dbReference>
<proteinExistence type="predicted"/>
<sequence>MISTTSERPTLYYCSNDRAMVAASPVLKVQSKYIINLLLCVLMMTNCVSAFPSPVVKQDKNRTVVVFHNQVCRPVDPQHLSQTMGNFFDRSKMAMDEATVKRSIDDDLMQSDDPSVDSDDGLYSDDDSDDDSDEDEEVDGDKDKSSYIHEYTEDPKHPNYLKSIQFMRRKRDTENIENVDSKNIYQKLMESRGNQRKPLKRQIRRKRKLKPKKKMPWTCKTKKVWLKMEEGYFPRFIRSAQCTSNKCFFNLNECIPRKYTVTILKRDPSNCNPLPSVGLNTTYEERWFFDTYHVTIFCECGRRRGRGGRKSRRS</sequence>
<dbReference type="KEGG" id="cvn:111121257"/>
<dbReference type="Proteomes" id="UP000694844">
    <property type="component" value="Chromosome 2"/>
</dbReference>
<dbReference type="PANTHER" id="PTHR39940:SF1">
    <property type="entry name" value="PROTHORACICOTROPIC HORMONE, ISOFORM F"/>
    <property type="match status" value="1"/>
</dbReference>
<dbReference type="OrthoDB" id="5950649at2759"/>
<dbReference type="RefSeq" id="XP_022318141.1">
    <property type="nucleotide sequence ID" value="XM_022462433.1"/>
</dbReference>
<dbReference type="RefSeq" id="XP_022318146.1">
    <property type="nucleotide sequence ID" value="XM_022462438.1"/>
</dbReference>
<feature type="region of interest" description="Disordered" evidence="1">
    <location>
        <begin position="102"/>
        <end position="155"/>
    </location>
</feature>
<dbReference type="AlphaFoldDB" id="A0A8B8CQU9"/>
<reference evidence="3 4" key="1">
    <citation type="submission" date="2025-04" db="UniProtKB">
        <authorList>
            <consortium name="RefSeq"/>
        </authorList>
    </citation>
    <scope>IDENTIFICATION</scope>
    <source>
        <tissue evidence="3 4">Whole sample</tissue>
    </source>
</reference>
<dbReference type="RefSeq" id="XP_022318144.1">
    <property type="nucleotide sequence ID" value="XM_022462436.1"/>
</dbReference>
<keyword evidence="2" id="KW-1185">Reference proteome</keyword>
<dbReference type="RefSeq" id="XP_022318145.1">
    <property type="nucleotide sequence ID" value="XM_022462437.1"/>
</dbReference>
<dbReference type="RefSeq" id="XP_022318143.1">
    <property type="nucleotide sequence ID" value="XM_022462435.1"/>
</dbReference>
<feature type="compositionally biased region" description="Acidic residues" evidence="1">
    <location>
        <begin position="106"/>
        <end position="140"/>
    </location>
</feature>
<name>A0A8B8CQU9_CRAVI</name>
<accession>A0A8B8CQU9</accession>
<organism evidence="2 3">
    <name type="scientific">Crassostrea virginica</name>
    <name type="common">Eastern oyster</name>
    <dbReference type="NCBI Taxonomy" id="6565"/>
    <lineage>
        <taxon>Eukaryota</taxon>
        <taxon>Metazoa</taxon>
        <taxon>Spiralia</taxon>
        <taxon>Lophotrochozoa</taxon>
        <taxon>Mollusca</taxon>
        <taxon>Bivalvia</taxon>
        <taxon>Autobranchia</taxon>
        <taxon>Pteriomorphia</taxon>
        <taxon>Ostreida</taxon>
        <taxon>Ostreoidea</taxon>
        <taxon>Ostreidae</taxon>
        <taxon>Crassostrea</taxon>
    </lineage>
</organism>
<dbReference type="PANTHER" id="PTHR39940">
    <property type="entry name" value="PROTHORACICOTROPIC HORMONE, ISOFORM F"/>
    <property type="match status" value="1"/>
</dbReference>
<dbReference type="InterPro" id="IPR029034">
    <property type="entry name" value="Cystine-knot_cytokine"/>
</dbReference>
<evidence type="ECO:0000313" key="5">
    <source>
        <dbReference type="RefSeq" id="XP_022318142.1"/>
    </source>
</evidence>
<protein>
    <submittedName>
        <fullName evidence="3 4">Uncharacterized protein LOC111121257</fullName>
    </submittedName>
</protein>
<evidence type="ECO:0000256" key="1">
    <source>
        <dbReference type="SAM" id="MobiDB-lite"/>
    </source>
</evidence>
<evidence type="ECO:0000313" key="3">
    <source>
        <dbReference type="RefSeq" id="XP_022318140.1"/>
    </source>
</evidence>
<feature type="compositionally biased region" description="Basic and acidic residues" evidence="1">
    <location>
        <begin position="141"/>
        <end position="155"/>
    </location>
</feature>
<gene>
    <name evidence="3 4 5 6 7 8 9" type="primary">LOC111121257</name>
</gene>
<dbReference type="RefSeq" id="XP_022318140.1">
    <property type="nucleotide sequence ID" value="XM_022462432.1"/>
</dbReference>
<evidence type="ECO:0000313" key="9">
    <source>
        <dbReference type="RefSeq" id="XP_022318146.1"/>
    </source>
</evidence>
<evidence type="ECO:0000313" key="7">
    <source>
        <dbReference type="RefSeq" id="XP_022318144.1"/>
    </source>
</evidence>
<dbReference type="GeneID" id="111121257"/>
<evidence type="ECO:0000313" key="2">
    <source>
        <dbReference type="Proteomes" id="UP000694844"/>
    </source>
</evidence>